<dbReference type="Proteomes" id="UP000733611">
    <property type="component" value="Unassembled WGS sequence"/>
</dbReference>
<dbReference type="InterPro" id="IPR047135">
    <property type="entry name" value="YsiQ"/>
</dbReference>
<feature type="transmembrane region" description="Helical" evidence="1">
    <location>
        <begin position="150"/>
        <end position="175"/>
    </location>
</feature>
<feature type="transmembrane region" description="Helical" evidence="1">
    <location>
        <begin position="384"/>
        <end position="405"/>
    </location>
</feature>
<dbReference type="PANTHER" id="PTHR42925">
    <property type="entry name" value="MULTIDRUG AND TOXIN EFFLUX PROTEIN MATE FAMILY"/>
    <property type="match status" value="1"/>
</dbReference>
<reference evidence="2" key="1">
    <citation type="journal article" date="2021" name="PeerJ">
        <title>Extensive microbial diversity within the chicken gut microbiome revealed by metagenomics and culture.</title>
        <authorList>
            <person name="Gilroy R."/>
            <person name="Ravi A."/>
            <person name="Getino M."/>
            <person name="Pursley I."/>
            <person name="Horton D.L."/>
            <person name="Alikhan N.F."/>
            <person name="Baker D."/>
            <person name="Gharbi K."/>
            <person name="Hall N."/>
            <person name="Watson M."/>
            <person name="Adriaenssens E.M."/>
            <person name="Foster-Nyarko E."/>
            <person name="Jarju S."/>
            <person name="Secka A."/>
            <person name="Antonio M."/>
            <person name="Oren A."/>
            <person name="Chaudhuri R.R."/>
            <person name="La Ragione R."/>
            <person name="Hildebrand F."/>
            <person name="Pallen M.J."/>
        </authorList>
    </citation>
    <scope>NUCLEOTIDE SEQUENCE</scope>
    <source>
        <strain evidence="2">378</strain>
    </source>
</reference>
<dbReference type="CDD" id="cd13134">
    <property type="entry name" value="MATE_like_8"/>
    <property type="match status" value="1"/>
</dbReference>
<dbReference type="InterPro" id="IPR002528">
    <property type="entry name" value="MATE_fam"/>
</dbReference>
<feature type="transmembrane region" description="Helical" evidence="1">
    <location>
        <begin position="255"/>
        <end position="275"/>
    </location>
</feature>
<dbReference type="GO" id="GO:0016020">
    <property type="term" value="C:membrane"/>
    <property type="evidence" value="ECO:0007669"/>
    <property type="project" value="InterPro"/>
</dbReference>
<evidence type="ECO:0000256" key="1">
    <source>
        <dbReference type="SAM" id="Phobius"/>
    </source>
</evidence>
<evidence type="ECO:0000313" key="3">
    <source>
        <dbReference type="Proteomes" id="UP000733611"/>
    </source>
</evidence>
<feature type="transmembrane region" description="Helical" evidence="1">
    <location>
        <begin position="447"/>
        <end position="469"/>
    </location>
</feature>
<organism evidence="2 3">
    <name type="scientific">Candidatus Anaerobiospirillum pullicola</name>
    <dbReference type="NCBI Taxonomy" id="2838451"/>
    <lineage>
        <taxon>Bacteria</taxon>
        <taxon>Pseudomonadati</taxon>
        <taxon>Pseudomonadota</taxon>
        <taxon>Gammaproteobacteria</taxon>
        <taxon>Aeromonadales</taxon>
        <taxon>Succinivibrionaceae</taxon>
        <taxon>Anaerobiospirillum</taxon>
    </lineage>
</organism>
<feature type="transmembrane region" description="Helical" evidence="1">
    <location>
        <begin position="411"/>
        <end position="435"/>
    </location>
</feature>
<evidence type="ECO:0000313" key="2">
    <source>
        <dbReference type="EMBL" id="MBU3844053.1"/>
    </source>
</evidence>
<feature type="transmembrane region" description="Helical" evidence="1">
    <location>
        <begin position="115"/>
        <end position="138"/>
    </location>
</feature>
<dbReference type="GO" id="GO:0042910">
    <property type="term" value="F:xenobiotic transmembrane transporter activity"/>
    <property type="evidence" value="ECO:0007669"/>
    <property type="project" value="InterPro"/>
</dbReference>
<name>A0A948TG67_9GAMM</name>
<feature type="transmembrane region" description="Helical" evidence="1">
    <location>
        <begin position="343"/>
        <end position="363"/>
    </location>
</feature>
<feature type="transmembrane region" description="Helical" evidence="1">
    <location>
        <begin position="80"/>
        <end position="103"/>
    </location>
</feature>
<dbReference type="PANTHER" id="PTHR42925:SF1">
    <property type="entry name" value="VIRULENCE FACTOR MVIN"/>
    <property type="match status" value="1"/>
</dbReference>
<reference evidence="2" key="2">
    <citation type="submission" date="2021-04" db="EMBL/GenBank/DDBJ databases">
        <authorList>
            <person name="Gilroy R."/>
        </authorList>
    </citation>
    <scope>NUCLEOTIDE SEQUENCE</scope>
    <source>
        <strain evidence="2">378</strain>
    </source>
</reference>
<protein>
    <submittedName>
        <fullName evidence="2">MATE family efflux transporter</fullName>
    </submittedName>
</protein>
<dbReference type="EMBL" id="JAHLFE010000080">
    <property type="protein sequence ID" value="MBU3844053.1"/>
    <property type="molecule type" value="Genomic_DNA"/>
</dbReference>
<proteinExistence type="predicted"/>
<keyword evidence="1" id="KW-0812">Transmembrane</keyword>
<dbReference type="GO" id="GO:0015297">
    <property type="term" value="F:antiporter activity"/>
    <property type="evidence" value="ECO:0007669"/>
    <property type="project" value="InterPro"/>
</dbReference>
<keyword evidence="1" id="KW-0472">Membrane</keyword>
<comment type="caution">
    <text evidence="2">The sequence shown here is derived from an EMBL/GenBank/DDBJ whole genome shotgun (WGS) entry which is preliminary data.</text>
</comment>
<feature type="transmembrane region" description="Helical" evidence="1">
    <location>
        <begin position="195"/>
        <end position="216"/>
    </location>
</feature>
<dbReference type="AlphaFoldDB" id="A0A948TG67"/>
<gene>
    <name evidence="2" type="ORF">H9847_04165</name>
</gene>
<feature type="transmembrane region" description="Helical" evidence="1">
    <location>
        <begin position="223"/>
        <end position="243"/>
    </location>
</feature>
<sequence length="536" mass="58046">MFTADAGGNKNLQEAAAVAAAAAAAGNANIAVNVSNPEVSLKDNASAEAVDKVVTELDKSIDKLDLETPQRSLLSLTWPIFIDLSLHFATLIINTIMVGMVSVKAVAELTIGNQVFDLALIIFNFFNIGVCVVCAQALGANNKRLARRVIHVGLGVNLIIGTIVSASIFFLSGFIVDIMNVPPEIAESSHNYLKILSLSFLPLSLCLVSSAILRAFSCTRDAMYVSLMVNVITICGNSCFLFGYLGVPQLGVEGVAISTVFSRAVASIVFIPLIIKRTKTHIIPRFMFVFRKKVIYSILNIGLPGAGENLSWHTQNMFLTGVVASMGAMQLATHGIYFQVVQVLMLFSASVGMGTELLVAHYTGALKLDLANKQLIRSVKIGEVATILLTFSLPLGTGAFLIGLFTDNHEVLLLATPIFMISVFQEPGRILNVIIINSLRATGDTKFPVIMAVISMWGISVPLGCFLALHMGLGLTGIWIGYAVDEWVRGIAMVLRWRSKAWHKAAYRVYERTLAMEHNRSQLKTHAMVQEAKSEA</sequence>
<dbReference type="Pfam" id="PF01554">
    <property type="entry name" value="MatE"/>
    <property type="match status" value="2"/>
</dbReference>
<keyword evidence="1" id="KW-1133">Transmembrane helix</keyword>
<accession>A0A948TG67</accession>
<dbReference type="NCBIfam" id="TIGR00797">
    <property type="entry name" value="matE"/>
    <property type="match status" value="1"/>
</dbReference>